<evidence type="ECO:0000313" key="8">
    <source>
        <dbReference type="RefSeq" id="XP_033536403.1"/>
    </source>
</evidence>
<proteinExistence type="inferred from homology"/>
<dbReference type="PANTHER" id="PTHR12599">
    <property type="entry name" value="PTERIN-4-ALPHA-CARBINOLAMINE DEHYDRATASE"/>
    <property type="match status" value="1"/>
</dbReference>
<dbReference type="Proteomes" id="UP000504638">
    <property type="component" value="Unplaced"/>
</dbReference>
<dbReference type="EC" id="4.2.1.96" evidence="3"/>
<keyword evidence="4" id="KW-0456">Lyase</keyword>
<evidence type="ECO:0000256" key="2">
    <source>
        <dbReference type="ARBA" id="ARBA00006472"/>
    </source>
</evidence>
<protein>
    <recommendedName>
        <fullName evidence="3">4a-hydroxytetrahydrobiopterin dehydratase</fullName>
        <ecNumber evidence="3">4.2.1.96</ecNumber>
    </recommendedName>
    <alternativeName>
        <fullName evidence="5">4-alpha-hydroxy-tetrahydropterin dehydratase</fullName>
    </alternativeName>
</protein>
<evidence type="ECO:0000256" key="5">
    <source>
        <dbReference type="ARBA" id="ARBA00030497"/>
    </source>
</evidence>
<dbReference type="InterPro" id="IPR001533">
    <property type="entry name" value="Pterin_deHydtase"/>
</dbReference>
<reference evidence="8" key="3">
    <citation type="submission" date="2025-04" db="UniProtKB">
        <authorList>
            <consortium name="RefSeq"/>
        </authorList>
    </citation>
    <scope>IDENTIFICATION</scope>
    <source>
        <strain evidence="8">CBS 781.70</strain>
    </source>
</reference>
<dbReference type="GO" id="GO:0006729">
    <property type="term" value="P:tetrahydrobiopterin biosynthetic process"/>
    <property type="evidence" value="ECO:0007669"/>
    <property type="project" value="InterPro"/>
</dbReference>
<accession>A0A6G1G9U8</accession>
<dbReference type="EMBL" id="ML975152">
    <property type="protein sequence ID" value="KAF1814772.1"/>
    <property type="molecule type" value="Genomic_DNA"/>
</dbReference>
<evidence type="ECO:0000313" key="6">
    <source>
        <dbReference type="EMBL" id="KAF1814772.1"/>
    </source>
</evidence>
<reference evidence="8" key="2">
    <citation type="submission" date="2020-04" db="EMBL/GenBank/DDBJ databases">
        <authorList>
            <consortium name="NCBI Genome Project"/>
        </authorList>
    </citation>
    <scope>NUCLEOTIDE SEQUENCE</scope>
    <source>
        <strain evidence="8">CBS 781.70</strain>
    </source>
</reference>
<dbReference type="CDD" id="cd00488">
    <property type="entry name" value="PCD_DCoH"/>
    <property type="match status" value="1"/>
</dbReference>
<dbReference type="Pfam" id="PF01329">
    <property type="entry name" value="Pterin_4a"/>
    <property type="match status" value="1"/>
</dbReference>
<feature type="non-terminal residue" evidence="6">
    <location>
        <position position="87"/>
    </location>
</feature>
<dbReference type="PANTHER" id="PTHR12599:SF0">
    <property type="entry name" value="PTERIN-4-ALPHA-CARBINOLAMINE DEHYDRATASE"/>
    <property type="match status" value="1"/>
</dbReference>
<evidence type="ECO:0000313" key="7">
    <source>
        <dbReference type="Proteomes" id="UP000504638"/>
    </source>
</evidence>
<feature type="non-terminal residue" evidence="6">
    <location>
        <position position="1"/>
    </location>
</feature>
<dbReference type="SUPFAM" id="SSF55248">
    <property type="entry name" value="PCD-like"/>
    <property type="match status" value="1"/>
</dbReference>
<dbReference type="OrthoDB" id="277398at2759"/>
<keyword evidence="7" id="KW-1185">Reference proteome</keyword>
<evidence type="ECO:0000256" key="4">
    <source>
        <dbReference type="ARBA" id="ARBA00023239"/>
    </source>
</evidence>
<evidence type="ECO:0000256" key="3">
    <source>
        <dbReference type="ARBA" id="ARBA00013252"/>
    </source>
</evidence>
<dbReference type="Gene3D" id="3.30.1360.20">
    <property type="entry name" value="Transcriptional coactivator/pterin dehydratase"/>
    <property type="match status" value="1"/>
</dbReference>
<dbReference type="AlphaFoldDB" id="A0A6G1G9U8"/>
<organism evidence="6">
    <name type="scientific">Eremomyces bilateralis CBS 781.70</name>
    <dbReference type="NCBI Taxonomy" id="1392243"/>
    <lineage>
        <taxon>Eukaryota</taxon>
        <taxon>Fungi</taxon>
        <taxon>Dikarya</taxon>
        <taxon>Ascomycota</taxon>
        <taxon>Pezizomycotina</taxon>
        <taxon>Dothideomycetes</taxon>
        <taxon>Dothideomycetes incertae sedis</taxon>
        <taxon>Eremomycetales</taxon>
        <taxon>Eremomycetaceae</taxon>
        <taxon>Eremomyces</taxon>
    </lineage>
</organism>
<reference evidence="6 8" key="1">
    <citation type="submission" date="2020-01" db="EMBL/GenBank/DDBJ databases">
        <authorList>
            <consortium name="DOE Joint Genome Institute"/>
            <person name="Haridas S."/>
            <person name="Albert R."/>
            <person name="Binder M."/>
            <person name="Bloem J."/>
            <person name="Labutti K."/>
            <person name="Salamov A."/>
            <person name="Andreopoulos B."/>
            <person name="Baker S.E."/>
            <person name="Barry K."/>
            <person name="Bills G."/>
            <person name="Bluhm B.H."/>
            <person name="Cannon C."/>
            <person name="Castanera R."/>
            <person name="Culley D.E."/>
            <person name="Daum C."/>
            <person name="Ezra D."/>
            <person name="Gonzalez J.B."/>
            <person name="Henrissat B."/>
            <person name="Kuo A."/>
            <person name="Liang C."/>
            <person name="Lipzen A."/>
            <person name="Lutzoni F."/>
            <person name="Magnuson J."/>
            <person name="Mondo S."/>
            <person name="Nolan M."/>
            <person name="Ohm R."/>
            <person name="Pangilinan J."/>
            <person name="Park H.-J."/>
            <person name="Ramirez L."/>
            <person name="Alfaro M."/>
            <person name="Sun H."/>
            <person name="Tritt A."/>
            <person name="Yoshinaga Y."/>
            <person name="Zwiers L.-H."/>
            <person name="Turgeon B.G."/>
            <person name="Goodwin S.B."/>
            <person name="Spatafora J.W."/>
            <person name="Crous P.W."/>
            <person name="Grigoriev I.V."/>
        </authorList>
    </citation>
    <scope>NUCLEOTIDE SEQUENCE</scope>
    <source>
        <strain evidence="6 8">CBS 781.70</strain>
    </source>
</reference>
<dbReference type="InterPro" id="IPR036428">
    <property type="entry name" value="PCD_sf"/>
</dbReference>
<comment type="catalytic activity">
    <reaction evidence="1">
        <text>(4aS,6R)-4a-hydroxy-L-erythro-5,6,7,8-tetrahydrobiopterin = (6R)-L-erythro-6,7-dihydrobiopterin + H2O</text>
        <dbReference type="Rhea" id="RHEA:11920"/>
        <dbReference type="ChEBI" id="CHEBI:15377"/>
        <dbReference type="ChEBI" id="CHEBI:15642"/>
        <dbReference type="ChEBI" id="CHEBI:43120"/>
        <dbReference type="EC" id="4.2.1.96"/>
    </reaction>
</comment>
<dbReference type="RefSeq" id="XP_033536403.1">
    <property type="nucleotide sequence ID" value="XM_033675634.1"/>
</dbReference>
<name>A0A6G1G9U8_9PEZI</name>
<gene>
    <name evidence="6 8" type="ORF">P152DRAFT_376634</name>
</gene>
<sequence>WTHHASPPSLTRTFLFPTFKSAMSFITRVADLAARERHHPEWANVYNRVMVRWVTHRPRDGPEGPRVTELDVRVARECEEIAGDVGL</sequence>
<comment type="similarity">
    <text evidence="2">Belongs to the pterin-4-alpha-carbinolamine dehydratase family.</text>
</comment>
<dbReference type="GO" id="GO:0008124">
    <property type="term" value="F:4-alpha-hydroxytetrahydrobiopterin dehydratase activity"/>
    <property type="evidence" value="ECO:0007669"/>
    <property type="project" value="UniProtKB-EC"/>
</dbReference>
<evidence type="ECO:0000256" key="1">
    <source>
        <dbReference type="ARBA" id="ARBA00001554"/>
    </source>
</evidence>
<dbReference type="GeneID" id="54416204"/>